<protein>
    <submittedName>
        <fullName evidence="2">Uncharacterized protein</fullName>
    </submittedName>
</protein>
<gene>
    <name evidence="2" type="ORF">BOX15_Mlig023692g3</name>
</gene>
<evidence type="ECO:0000313" key="3">
    <source>
        <dbReference type="Proteomes" id="UP000215902"/>
    </source>
</evidence>
<feature type="transmembrane region" description="Helical" evidence="1">
    <location>
        <begin position="227"/>
        <end position="248"/>
    </location>
</feature>
<dbReference type="AlphaFoldDB" id="A0A267FSP6"/>
<proteinExistence type="predicted"/>
<evidence type="ECO:0000256" key="1">
    <source>
        <dbReference type="SAM" id="Phobius"/>
    </source>
</evidence>
<evidence type="ECO:0000313" key="2">
    <source>
        <dbReference type="EMBL" id="PAA76264.1"/>
    </source>
</evidence>
<reference evidence="2 3" key="1">
    <citation type="submission" date="2017-06" db="EMBL/GenBank/DDBJ databases">
        <title>A platform for efficient transgenesis in Macrostomum lignano, a flatworm model organism for stem cell research.</title>
        <authorList>
            <person name="Berezikov E."/>
        </authorList>
    </citation>
    <scope>NUCLEOTIDE SEQUENCE [LARGE SCALE GENOMIC DNA]</scope>
    <source>
        <strain evidence="2">DV1</strain>
        <tissue evidence="2">Whole organism</tissue>
    </source>
</reference>
<organism evidence="2 3">
    <name type="scientific">Macrostomum lignano</name>
    <dbReference type="NCBI Taxonomy" id="282301"/>
    <lineage>
        <taxon>Eukaryota</taxon>
        <taxon>Metazoa</taxon>
        <taxon>Spiralia</taxon>
        <taxon>Lophotrochozoa</taxon>
        <taxon>Platyhelminthes</taxon>
        <taxon>Rhabditophora</taxon>
        <taxon>Macrostomorpha</taxon>
        <taxon>Macrostomida</taxon>
        <taxon>Macrostomidae</taxon>
        <taxon>Macrostomum</taxon>
    </lineage>
</organism>
<feature type="transmembrane region" description="Helical" evidence="1">
    <location>
        <begin position="254"/>
        <end position="275"/>
    </location>
</feature>
<keyword evidence="1" id="KW-0812">Transmembrane</keyword>
<accession>A0A267FSP6</accession>
<feature type="transmembrane region" description="Helical" evidence="1">
    <location>
        <begin position="52"/>
        <end position="71"/>
    </location>
</feature>
<feature type="transmembrane region" description="Helical" evidence="1">
    <location>
        <begin position="537"/>
        <end position="556"/>
    </location>
</feature>
<dbReference type="EMBL" id="NIVC01000834">
    <property type="protein sequence ID" value="PAA76264.1"/>
    <property type="molecule type" value="Genomic_DNA"/>
</dbReference>
<name>A0A267FSP6_9PLAT</name>
<feature type="transmembrane region" description="Helical" evidence="1">
    <location>
        <begin position="474"/>
        <end position="496"/>
    </location>
</feature>
<sequence length="790" mass="90073">MAGYETKLKISDEGFKCSWPFIEHPNWKVSKDLSSVKFDTTIKNNLLTQANLLSFAFFSSMGLAIVLVHLAGRYSTRRKYYEPLASEVKAYSAEMGSTVQKTALDRAVFDCQEVPDFAVSIVLAMLDPLSLSYSFDVALHDYGRAVLPTIVTLLLTRSVYYTIAYHVFTYCSRENFNCLSDFIHRRFNSIGLANVSATLMLAYEICQLVLMYNQTAREMSSMIGSSFQFWLVCLSCITFCMAVCGTGSLVKICLLIYGLSIIVYFWMCLQIRFLFVMEEPKTHFAAWQLKSFETRREQAMSTPDTLLYESNIICSLLAAPLLHTASRLDQTEYTVYQSLIRRFRRKRVFVRAFLLNVSYNMCHKTLLRSLFALRAKEGCDQVAAGISCHYGMLSKAMTSHASLKALYLSLIFYRACWLGGVKVVATAHAATRSRMMRSFVELCLIGQRWAHMTRWRRQNGLILFRGCRLIDLQIYVYNTFIVALTWCTLLFCLDNLPLDPSALKVQFANYLILDLRFMIFLNATLLGLIFRRLSRSVLYWILALSLLLYSYQILWADMLTGDTLRYKLMTPIYKSHAAWLRRNCSKKIRLRPVINVGQRIVDHEVLHLADSDAFYPTIVGLTWCLAALASCLFDSQLAVLKSPYYCIGDLASVNFARRISSGLVNWVAHLLSAARASLQSVRWSNKQINRKFCCCPASCLCCSCCEKSVSLASAEQKMRQQQQQQQQQLTPLLQQEELATMSIAEQLVREKYTREETELVLSSLAEAGLRQRLIDGSRRTSAFSVTSDPI</sequence>
<keyword evidence="1" id="KW-1133">Transmembrane helix</keyword>
<feature type="transmembrane region" description="Helical" evidence="1">
    <location>
        <begin position="508"/>
        <end position="530"/>
    </location>
</feature>
<dbReference type="Proteomes" id="UP000215902">
    <property type="component" value="Unassembled WGS sequence"/>
</dbReference>
<keyword evidence="1" id="KW-0472">Membrane</keyword>
<feature type="transmembrane region" description="Helical" evidence="1">
    <location>
        <begin position="405"/>
        <end position="427"/>
    </location>
</feature>
<comment type="caution">
    <text evidence="2">The sequence shown here is derived from an EMBL/GenBank/DDBJ whole genome shotgun (WGS) entry which is preliminary data.</text>
</comment>
<keyword evidence="3" id="KW-1185">Reference proteome</keyword>